<accession>A0ABT1BWK2</accession>
<dbReference type="EMBL" id="JAMXLY010000018">
    <property type="protein sequence ID" value="MCO6025449.1"/>
    <property type="molecule type" value="Genomic_DNA"/>
</dbReference>
<reference evidence="1 2" key="1">
    <citation type="submission" date="2022-06" db="EMBL/GenBank/DDBJ databases">
        <title>A taxonomic note on the genus Prevotella: Description of four novel genera and emended description of the genera Hallella and Xylanibacter.</title>
        <authorList>
            <person name="Hitch T.C.A."/>
        </authorList>
    </citation>
    <scope>NUCLEOTIDE SEQUENCE [LARGE SCALE GENOMIC DNA]</scope>
    <source>
        <strain evidence="1 2">DSM 100619</strain>
    </source>
</reference>
<dbReference type="Proteomes" id="UP001204015">
    <property type="component" value="Unassembled WGS sequence"/>
</dbReference>
<evidence type="ECO:0000313" key="1">
    <source>
        <dbReference type="EMBL" id="MCO6025449.1"/>
    </source>
</evidence>
<comment type="caution">
    <text evidence="1">The sequence shown here is derived from an EMBL/GenBank/DDBJ whole genome shotgun (WGS) entry which is preliminary data.</text>
</comment>
<sequence>MVDNGTPLSTILVHHYRAYWWVGIGIDKMDVSLYPVSIGCISINSLKQMQRNK</sequence>
<dbReference type="RefSeq" id="WP_252760807.1">
    <property type="nucleotide sequence ID" value="NZ_JAMXLY010000018.1"/>
</dbReference>
<protein>
    <submittedName>
        <fullName evidence="1">Uncharacterized protein</fullName>
    </submittedName>
</protein>
<gene>
    <name evidence="1" type="ORF">NG821_06275</name>
</gene>
<name>A0ABT1BWK2_9BACT</name>
<proteinExistence type="predicted"/>
<organism evidence="1 2">
    <name type="scientific">Segatella cerevisiae</name>
    <dbReference type="NCBI Taxonomy" id="2053716"/>
    <lineage>
        <taxon>Bacteria</taxon>
        <taxon>Pseudomonadati</taxon>
        <taxon>Bacteroidota</taxon>
        <taxon>Bacteroidia</taxon>
        <taxon>Bacteroidales</taxon>
        <taxon>Prevotellaceae</taxon>
        <taxon>Segatella</taxon>
    </lineage>
</organism>
<keyword evidence="2" id="KW-1185">Reference proteome</keyword>
<evidence type="ECO:0000313" key="2">
    <source>
        <dbReference type="Proteomes" id="UP001204015"/>
    </source>
</evidence>